<keyword evidence="2" id="KW-1185">Reference proteome</keyword>
<dbReference type="Proteomes" id="UP001386955">
    <property type="component" value="Unassembled WGS sequence"/>
</dbReference>
<reference evidence="1 2" key="1">
    <citation type="submission" date="2024-01" db="EMBL/GenBank/DDBJ databases">
        <title>The genomes of 5 underutilized Papilionoideae crops provide insights into root nodulation and disease resistanc.</title>
        <authorList>
            <person name="Jiang F."/>
        </authorList>
    </citation>
    <scope>NUCLEOTIDE SEQUENCE [LARGE SCALE GENOMIC DNA]</scope>
    <source>
        <strain evidence="1">DUOXIRENSHENG_FW03</strain>
        <tissue evidence="1">Leaves</tissue>
    </source>
</reference>
<evidence type="ECO:0000313" key="2">
    <source>
        <dbReference type="Proteomes" id="UP001386955"/>
    </source>
</evidence>
<protein>
    <submittedName>
        <fullName evidence="1">Uncharacterized protein</fullName>
    </submittedName>
</protein>
<accession>A0AAN9XIY5</accession>
<dbReference type="AlphaFoldDB" id="A0AAN9XIY5"/>
<comment type="caution">
    <text evidence="1">The sequence shown here is derived from an EMBL/GenBank/DDBJ whole genome shotgun (WGS) entry which is preliminary data.</text>
</comment>
<proteinExistence type="predicted"/>
<organism evidence="1 2">
    <name type="scientific">Psophocarpus tetragonolobus</name>
    <name type="common">Winged bean</name>
    <name type="synonym">Dolichos tetragonolobus</name>
    <dbReference type="NCBI Taxonomy" id="3891"/>
    <lineage>
        <taxon>Eukaryota</taxon>
        <taxon>Viridiplantae</taxon>
        <taxon>Streptophyta</taxon>
        <taxon>Embryophyta</taxon>
        <taxon>Tracheophyta</taxon>
        <taxon>Spermatophyta</taxon>
        <taxon>Magnoliopsida</taxon>
        <taxon>eudicotyledons</taxon>
        <taxon>Gunneridae</taxon>
        <taxon>Pentapetalae</taxon>
        <taxon>rosids</taxon>
        <taxon>fabids</taxon>
        <taxon>Fabales</taxon>
        <taxon>Fabaceae</taxon>
        <taxon>Papilionoideae</taxon>
        <taxon>50 kb inversion clade</taxon>
        <taxon>NPAAA clade</taxon>
        <taxon>indigoferoid/millettioid clade</taxon>
        <taxon>Phaseoleae</taxon>
        <taxon>Psophocarpus</taxon>
    </lineage>
</organism>
<gene>
    <name evidence="1" type="ORF">VNO78_15165</name>
</gene>
<name>A0AAN9XIY5_PSOTE</name>
<sequence length="147" mass="17038">MKSYKVAMVDMFLRSSYDMSGMKISMEKSKALISNKFQAKGFIRRVKDLWSTEGWNLSCLFQQLLKHTVHLVKCISPRLVPGIPGQRIWKDNMNDCYTTISSYSYHVENLVRVDGGDLGRDAHGGFIFGFYGYVRDVPLFPFYKLRF</sequence>
<dbReference type="EMBL" id="JAYMYS010000004">
    <property type="protein sequence ID" value="KAK7394632.1"/>
    <property type="molecule type" value="Genomic_DNA"/>
</dbReference>
<evidence type="ECO:0000313" key="1">
    <source>
        <dbReference type="EMBL" id="KAK7394632.1"/>
    </source>
</evidence>